<dbReference type="EMBL" id="MU858137">
    <property type="protein sequence ID" value="KAK4211937.1"/>
    <property type="molecule type" value="Genomic_DNA"/>
</dbReference>
<protein>
    <submittedName>
        <fullName evidence="1">Neurochondrin-domain-containing protein</fullName>
    </submittedName>
</protein>
<dbReference type="PANTHER" id="PTHR13109">
    <property type="entry name" value="NEUROCHONDRIN"/>
    <property type="match status" value="1"/>
</dbReference>
<dbReference type="InterPro" id="IPR016024">
    <property type="entry name" value="ARM-type_fold"/>
</dbReference>
<dbReference type="Proteomes" id="UP001301769">
    <property type="component" value="Unassembled WGS sequence"/>
</dbReference>
<dbReference type="AlphaFoldDB" id="A0AAN6Y8B5"/>
<gene>
    <name evidence="1" type="ORF">QBC37DRAFT_203447</name>
</gene>
<dbReference type="SUPFAM" id="SSF48371">
    <property type="entry name" value="ARM repeat"/>
    <property type="match status" value="1"/>
</dbReference>
<dbReference type="InterPro" id="IPR008709">
    <property type="entry name" value="Neurochondrin"/>
</dbReference>
<keyword evidence="2" id="KW-1185">Reference proteome</keyword>
<dbReference type="PANTHER" id="PTHR13109:SF7">
    <property type="entry name" value="NEUROCHONDRIN"/>
    <property type="match status" value="1"/>
</dbReference>
<reference evidence="1" key="2">
    <citation type="submission" date="2023-05" db="EMBL/GenBank/DDBJ databases">
        <authorList>
            <consortium name="Lawrence Berkeley National Laboratory"/>
            <person name="Steindorff A."/>
            <person name="Hensen N."/>
            <person name="Bonometti L."/>
            <person name="Westerberg I."/>
            <person name="Brannstrom I.O."/>
            <person name="Guillou S."/>
            <person name="Cros-Aarteil S."/>
            <person name="Calhoun S."/>
            <person name="Haridas S."/>
            <person name="Kuo A."/>
            <person name="Mondo S."/>
            <person name="Pangilinan J."/>
            <person name="Riley R."/>
            <person name="Labutti K."/>
            <person name="Andreopoulos B."/>
            <person name="Lipzen A."/>
            <person name="Chen C."/>
            <person name="Yanf M."/>
            <person name="Daum C."/>
            <person name="Ng V."/>
            <person name="Clum A."/>
            <person name="Ohm R."/>
            <person name="Martin F."/>
            <person name="Silar P."/>
            <person name="Natvig D."/>
            <person name="Lalanne C."/>
            <person name="Gautier V."/>
            <person name="Ament-Velasquez S.L."/>
            <person name="Kruys A."/>
            <person name="Hutchinson M.I."/>
            <person name="Powell A.J."/>
            <person name="Barry K."/>
            <person name="Miller A.N."/>
            <person name="Grigoriev I.V."/>
            <person name="Debuchy R."/>
            <person name="Gladieux P."/>
            <person name="Thoren M.H."/>
            <person name="Johannesson H."/>
        </authorList>
    </citation>
    <scope>NUCLEOTIDE SEQUENCE</scope>
    <source>
        <strain evidence="1">PSN293</strain>
    </source>
</reference>
<proteinExistence type="predicted"/>
<comment type="caution">
    <text evidence="1">The sequence shown here is derived from an EMBL/GenBank/DDBJ whole genome shotgun (WGS) entry which is preliminary data.</text>
</comment>
<reference evidence="1" key="1">
    <citation type="journal article" date="2023" name="Mol. Phylogenet. Evol.">
        <title>Genome-scale phylogeny and comparative genomics of the fungal order Sordariales.</title>
        <authorList>
            <person name="Hensen N."/>
            <person name="Bonometti L."/>
            <person name="Westerberg I."/>
            <person name="Brannstrom I.O."/>
            <person name="Guillou S."/>
            <person name="Cros-Aarteil S."/>
            <person name="Calhoun S."/>
            <person name="Haridas S."/>
            <person name="Kuo A."/>
            <person name="Mondo S."/>
            <person name="Pangilinan J."/>
            <person name="Riley R."/>
            <person name="LaButti K."/>
            <person name="Andreopoulos B."/>
            <person name="Lipzen A."/>
            <person name="Chen C."/>
            <person name="Yan M."/>
            <person name="Daum C."/>
            <person name="Ng V."/>
            <person name="Clum A."/>
            <person name="Steindorff A."/>
            <person name="Ohm R.A."/>
            <person name="Martin F."/>
            <person name="Silar P."/>
            <person name="Natvig D.O."/>
            <person name="Lalanne C."/>
            <person name="Gautier V."/>
            <person name="Ament-Velasquez S.L."/>
            <person name="Kruys A."/>
            <person name="Hutchinson M.I."/>
            <person name="Powell A.J."/>
            <person name="Barry K."/>
            <person name="Miller A.N."/>
            <person name="Grigoriev I.V."/>
            <person name="Debuchy R."/>
            <person name="Gladieux P."/>
            <person name="Hiltunen Thoren M."/>
            <person name="Johannesson H."/>
        </authorList>
    </citation>
    <scope>NUCLEOTIDE SEQUENCE</scope>
    <source>
        <strain evidence="1">PSN293</strain>
    </source>
</reference>
<accession>A0AAN6Y8B5</accession>
<evidence type="ECO:0000313" key="2">
    <source>
        <dbReference type="Proteomes" id="UP001301769"/>
    </source>
</evidence>
<dbReference type="Pfam" id="PF05536">
    <property type="entry name" value="Neurochondrin"/>
    <property type="match status" value="1"/>
</dbReference>
<sequence>MNMDQATNSQPSQEVPPGQDQFNVQKIQALLTAKDDTSRFVGLALLKSLLDNSEQVRQDVNTMTAVWQTISPKFLDRLIKTGSQTQNQNGGGKQGQEMLDLAVSVLHTFITLLPAEVVRGKRAIGRIPHLVACLLHCSEETTRLVLETLLTLVSQPDGAQEFNQVEDLTPLTEIASSHQLVLKILEHAWLGGMLASSDKTALKSKLNKTVGNLVTSFKGTDAVTLLEFLSELLRSLDPEDVPQNPEWLPTLRTFIQGLVKSRPTAEGRAAWTNITATLLQLYPTLAPDLLFLDHDKGKSKAKDSDTAPFSYVLISLLLVDLRASLPSLLEKLNSPEYKPVSTRLSSAYTILSNFIGYLLTAADAPDESLFTTLITPDLLLKLRKSISETMSLTIEYLRDRYDASVAGAQGLHPDSRTRAVHTSTGSHLPLTWDSKGDNITEDPLIESAIMALAIWLREDDGEVLRLEATGLMDMFVELYRNSSHPANAVTSKQLDFRRPILAALEGTILTSINSDNPTGVESFLENKGWQVLSSDLLTILNSTSSYLSHQTSAVQTQQVAGAASRGLEIIRILLPLAESKEPAPQEEWLDLVTKISSIYIPPPPATQSVGADGTDGEIIIIPEFQIAALQLSTSLLERSHRGIIQKRYRHTIAALVGIAEQVNSWLLMLSSSSSSSSSSVNTEKGGGDNSSGSNSLFEALDEVRLALSALQGGL</sequence>
<name>A0AAN6Y8B5_9PEZI</name>
<organism evidence="1 2">
    <name type="scientific">Rhypophila decipiens</name>
    <dbReference type="NCBI Taxonomy" id="261697"/>
    <lineage>
        <taxon>Eukaryota</taxon>
        <taxon>Fungi</taxon>
        <taxon>Dikarya</taxon>
        <taxon>Ascomycota</taxon>
        <taxon>Pezizomycotina</taxon>
        <taxon>Sordariomycetes</taxon>
        <taxon>Sordariomycetidae</taxon>
        <taxon>Sordariales</taxon>
        <taxon>Naviculisporaceae</taxon>
        <taxon>Rhypophila</taxon>
    </lineage>
</organism>
<evidence type="ECO:0000313" key="1">
    <source>
        <dbReference type="EMBL" id="KAK4211937.1"/>
    </source>
</evidence>